<evidence type="ECO:0000256" key="1">
    <source>
        <dbReference type="SAM" id="Phobius"/>
    </source>
</evidence>
<sequence>MSDLVITNEKGERIKADETMIAIMAALVKNIRHNIFKKMVMSILLMLSLMQIGKTHAICIIMTQTKSLIKLPNGIILSL</sequence>
<feature type="transmembrane region" description="Helical" evidence="1">
    <location>
        <begin position="39"/>
        <end position="63"/>
    </location>
</feature>
<keyword evidence="1" id="KW-0812">Transmembrane</keyword>
<dbReference type="Proteomes" id="UP000093352">
    <property type="component" value="Unassembled WGS sequence"/>
</dbReference>
<protein>
    <submittedName>
        <fullName evidence="2">Uncharacterized protein</fullName>
    </submittedName>
</protein>
<name>A0A371IPD0_9FIRM</name>
<reference evidence="2 3" key="1">
    <citation type="journal article" date="2016" name="Genome Announc.">
        <title>Draft Genome Sequence of Criibacterium bergeronii gen. nov., sp. nov., Strain CCRI-22567T, Isolated from a Vaginal Sample from a Woman with Bacterial Vaginosis.</title>
        <authorList>
            <person name="Maheux A.F."/>
            <person name="Berube E."/>
            <person name="Boudreau D.K."/>
            <person name="Raymond F."/>
            <person name="Corbeil J."/>
            <person name="Roy P.H."/>
            <person name="Boissinot M."/>
            <person name="Omar R.F."/>
        </authorList>
    </citation>
    <scope>NUCLEOTIDE SEQUENCE [LARGE SCALE GENOMIC DNA]</scope>
    <source>
        <strain evidence="2 3">CCRI-22567</strain>
    </source>
</reference>
<evidence type="ECO:0000313" key="3">
    <source>
        <dbReference type="Proteomes" id="UP000093352"/>
    </source>
</evidence>
<accession>A0A371IPD0</accession>
<evidence type="ECO:0000313" key="2">
    <source>
        <dbReference type="EMBL" id="RDY22342.1"/>
    </source>
</evidence>
<proteinExistence type="predicted"/>
<keyword evidence="1" id="KW-0472">Membrane</keyword>
<keyword evidence="3" id="KW-1185">Reference proteome</keyword>
<keyword evidence="1" id="KW-1133">Transmembrane helix</keyword>
<organism evidence="2 3">
    <name type="scientific">Criibacterium bergeronii</name>
    <dbReference type="NCBI Taxonomy" id="1871336"/>
    <lineage>
        <taxon>Bacteria</taxon>
        <taxon>Bacillati</taxon>
        <taxon>Bacillota</taxon>
        <taxon>Clostridia</taxon>
        <taxon>Peptostreptococcales</taxon>
        <taxon>Filifactoraceae</taxon>
        <taxon>Criibacterium</taxon>
    </lineage>
</organism>
<dbReference type="EMBL" id="MBEW02000001">
    <property type="protein sequence ID" value="RDY22342.1"/>
    <property type="molecule type" value="Genomic_DNA"/>
</dbReference>
<dbReference type="AlphaFoldDB" id="A0A371IPD0"/>
<gene>
    <name evidence="2" type="ORF">BBG48_001095</name>
</gene>
<comment type="caution">
    <text evidence="2">The sequence shown here is derived from an EMBL/GenBank/DDBJ whole genome shotgun (WGS) entry which is preliminary data.</text>
</comment>